<evidence type="ECO:0000313" key="1">
    <source>
        <dbReference type="Proteomes" id="UP000492821"/>
    </source>
</evidence>
<name>A0A7E4V3H2_PANRE</name>
<protein>
    <submittedName>
        <fullName evidence="2">F-box domain-containing protein</fullName>
    </submittedName>
</protein>
<accession>A0A7E4V3H2</accession>
<reference evidence="2" key="2">
    <citation type="submission" date="2020-10" db="UniProtKB">
        <authorList>
            <consortium name="WormBaseParasite"/>
        </authorList>
    </citation>
    <scope>IDENTIFICATION</scope>
</reference>
<dbReference type="WBParaSite" id="Pan_g15768.t1">
    <property type="protein sequence ID" value="Pan_g15768.t1"/>
    <property type="gene ID" value="Pan_g15768"/>
</dbReference>
<organism evidence="1 2">
    <name type="scientific">Panagrellus redivivus</name>
    <name type="common">Microworm</name>
    <dbReference type="NCBI Taxonomy" id="6233"/>
    <lineage>
        <taxon>Eukaryota</taxon>
        <taxon>Metazoa</taxon>
        <taxon>Ecdysozoa</taxon>
        <taxon>Nematoda</taxon>
        <taxon>Chromadorea</taxon>
        <taxon>Rhabditida</taxon>
        <taxon>Tylenchina</taxon>
        <taxon>Panagrolaimomorpha</taxon>
        <taxon>Panagrolaimoidea</taxon>
        <taxon>Panagrolaimidae</taxon>
        <taxon>Panagrellus</taxon>
    </lineage>
</organism>
<dbReference type="AlphaFoldDB" id="A0A7E4V3H2"/>
<evidence type="ECO:0000313" key="2">
    <source>
        <dbReference type="WBParaSite" id="Pan_g15768.t1"/>
    </source>
</evidence>
<sequence>MQQLDRFASFQNLKTQSLCISSPIQPWPATVSSSSRPNKLPSIAAVKTWSMTNFSEIESVAKTVKKAVPDGRIAAVYLLQIHVNYDTIERVSEVLDEAGFEEFETINSTSFVLTQVLASKLNVKFRLDQLYHIVVDLQNYEHFNVESYVVKKTARGFDVIDFSEGQNADLKEQLKKLDSVIIAHTAKKHPDEKYKKLFPDKKRLYTNFNTCFGPDYFWNQVDGGNLNGLLVSDAAGIKLTLDWACGHEDIHLESMAVPGERVFERWFKETHFVGVSVTYKKQGTTCNVDKIIDLDWADHKVRITVYIEQDLVPSVEFEVLQTSKKKRPLCCLIDFLMDDRPIAVYTSSSFNPPFFHAFYKDSQVPIDTVDYESIEKLAEGLQDQLPVGNIKIVVDAYLIDSILETRLARSKALKFKLSKDKPDTVKVYPISYLCLSFTRLFQANKLFVPIGQCIACWDFSQCFILVKQSDGFRVIDWTDAKVDILDIYSIQTVVITRHFTRTDAMITAAIEALQPRTVHFFEFSDNIDSELNEILWKYNNQVHDSYFVHDFGNFKFTAKYGKKPEVYETGYVTLPHTFSVELFVENAPSLQVSYDLNGRFTKSKPRIEHFDLRKYKTKLVSLVVKIKNAYDVDVTVKESDDHEKFDNITRLVLFEKVSNGFEKNVYLRHEDRPKATRFATLKSALQSLPHPDLTATVLDMNGLTVEERQSHSNLFQNYDIFLTEFVDDALPFLYVNLYVSQPKVRSCAIGEQVFFINTSSPIEKIEKAKKSKKEPSFESYVVKRCKGDYRLVKYGMLPFNTLRTEFPHVRRAFVFGDRAPKLLKGLIVEFCEVPLNDFFAYVDNVMTDDLFIRPVVRYNFEAEWNDSSQLFETEYQVAPLWYTVAVRVKKCDKLTINVNRSNSKKKEQLSEWKFDRLTDGVVVFTIFVDESLVPEAKLIRNVKTPTTILEITADNRVLIHSKAYKGRTEFPAYVSFKDGINVGDLALAHLESDPDFVVYDVAKLLNINFDLMPADPKWKFTTSRDKNDDLLIHIGDSTCPVHMLFAYIVKATFLAVQEQVKSEFKAVGVQLPEGCTVSDNWRQKISDTMGVQLVVFT</sequence>
<dbReference type="Proteomes" id="UP000492821">
    <property type="component" value="Unassembled WGS sequence"/>
</dbReference>
<proteinExistence type="predicted"/>
<reference evidence="1" key="1">
    <citation type="journal article" date="2013" name="Genetics">
        <title>The draft genome and transcriptome of Panagrellus redivivus are shaped by the harsh demands of a free-living lifestyle.</title>
        <authorList>
            <person name="Srinivasan J."/>
            <person name="Dillman A.R."/>
            <person name="Macchietto M.G."/>
            <person name="Heikkinen L."/>
            <person name="Lakso M."/>
            <person name="Fracchia K.M."/>
            <person name="Antoshechkin I."/>
            <person name="Mortazavi A."/>
            <person name="Wong G."/>
            <person name="Sternberg P.W."/>
        </authorList>
    </citation>
    <scope>NUCLEOTIDE SEQUENCE [LARGE SCALE GENOMIC DNA]</scope>
    <source>
        <strain evidence="1">MT8872</strain>
    </source>
</reference>
<keyword evidence="1" id="KW-1185">Reference proteome</keyword>